<evidence type="ECO:0000256" key="4">
    <source>
        <dbReference type="ARBA" id="ARBA00022618"/>
    </source>
</evidence>
<evidence type="ECO:0000256" key="3">
    <source>
        <dbReference type="ARBA" id="ARBA00022454"/>
    </source>
</evidence>
<sequence>MAEAEEADRPNNARLFQVAVTNSLRNISESVSENEFVDILPILKSKPSIAQKLHKALIKELYNGMSNDVENILKEGSLQDVLSKIAKLSEENTTSVNEDAWRPPGDVITHLRSLDAHKIKEATEELEKQVNEIEEENETLMKTIAENRSRICARNDSMMRIFDRMPIILQELEKLYEELRNCHKMIKDEHF</sequence>
<keyword evidence="5" id="KW-0498">Mitosis</keyword>
<dbReference type="AlphaFoldDB" id="E2A4L5"/>
<evidence type="ECO:0000313" key="12">
    <source>
        <dbReference type="Proteomes" id="UP000000311"/>
    </source>
</evidence>
<accession>E2A4L5</accession>
<dbReference type="EMBL" id="GL436710">
    <property type="protein sequence ID" value="EFN71617.1"/>
    <property type="molecule type" value="Genomic_DNA"/>
</dbReference>
<evidence type="ECO:0000256" key="2">
    <source>
        <dbReference type="ARBA" id="ARBA00004629"/>
    </source>
</evidence>
<proteinExistence type="predicted"/>
<dbReference type="GO" id="GO:0000444">
    <property type="term" value="C:MIS12/MIND type complex"/>
    <property type="evidence" value="ECO:0007669"/>
    <property type="project" value="InterPro"/>
</dbReference>
<comment type="subcellular location">
    <subcellularLocation>
        <location evidence="2">Chromosome</location>
        <location evidence="2">Centromere</location>
        <location evidence="2">Kinetochore</location>
    </subcellularLocation>
    <subcellularLocation>
        <location evidence="1">Nucleus</location>
    </subcellularLocation>
</comment>
<keyword evidence="3" id="KW-0158">Chromosome</keyword>
<keyword evidence="10" id="KW-0175">Coiled coil</keyword>
<evidence type="ECO:0000256" key="1">
    <source>
        <dbReference type="ARBA" id="ARBA00004123"/>
    </source>
</evidence>
<keyword evidence="7" id="KW-0539">Nucleus</keyword>
<evidence type="ECO:0000313" key="11">
    <source>
        <dbReference type="EMBL" id="EFN71617.1"/>
    </source>
</evidence>
<evidence type="ECO:0000256" key="5">
    <source>
        <dbReference type="ARBA" id="ARBA00022776"/>
    </source>
</evidence>
<dbReference type="Pfam" id="PF03980">
    <property type="entry name" value="Nnf1"/>
    <property type="match status" value="1"/>
</dbReference>
<dbReference type="GO" id="GO:0005634">
    <property type="term" value="C:nucleus"/>
    <property type="evidence" value="ECO:0007669"/>
    <property type="project" value="UniProtKB-SubCell"/>
</dbReference>
<dbReference type="KEGG" id="cfo:105248423"/>
<evidence type="ECO:0000256" key="9">
    <source>
        <dbReference type="ARBA" id="ARBA00023328"/>
    </source>
</evidence>
<dbReference type="Proteomes" id="UP000000311">
    <property type="component" value="Unassembled WGS sequence"/>
</dbReference>
<evidence type="ECO:0000256" key="7">
    <source>
        <dbReference type="ARBA" id="ARBA00023242"/>
    </source>
</evidence>
<name>E2A4L5_CAMFO</name>
<dbReference type="GO" id="GO:0051301">
    <property type="term" value="P:cell division"/>
    <property type="evidence" value="ECO:0007669"/>
    <property type="project" value="UniProtKB-KW"/>
</dbReference>
<keyword evidence="8" id="KW-0131">Cell cycle</keyword>
<keyword evidence="9" id="KW-0137">Centromere</keyword>
<evidence type="ECO:0000256" key="10">
    <source>
        <dbReference type="SAM" id="Coils"/>
    </source>
</evidence>
<feature type="coiled-coil region" evidence="10">
    <location>
        <begin position="116"/>
        <end position="189"/>
    </location>
</feature>
<organism evidence="12">
    <name type="scientific">Camponotus floridanus</name>
    <name type="common">Florida carpenter ant</name>
    <dbReference type="NCBI Taxonomy" id="104421"/>
    <lineage>
        <taxon>Eukaryota</taxon>
        <taxon>Metazoa</taxon>
        <taxon>Ecdysozoa</taxon>
        <taxon>Arthropoda</taxon>
        <taxon>Hexapoda</taxon>
        <taxon>Insecta</taxon>
        <taxon>Pterygota</taxon>
        <taxon>Neoptera</taxon>
        <taxon>Endopterygota</taxon>
        <taxon>Hymenoptera</taxon>
        <taxon>Apocrita</taxon>
        <taxon>Aculeata</taxon>
        <taxon>Formicoidea</taxon>
        <taxon>Formicidae</taxon>
        <taxon>Formicinae</taxon>
        <taxon>Camponotus</taxon>
    </lineage>
</organism>
<gene>
    <name evidence="11" type="ORF">EAG_11606</name>
</gene>
<evidence type="ECO:0008006" key="13">
    <source>
        <dbReference type="Google" id="ProtNLM"/>
    </source>
</evidence>
<reference evidence="11 12" key="1">
    <citation type="journal article" date="2010" name="Science">
        <title>Genomic comparison of the ants Camponotus floridanus and Harpegnathos saltator.</title>
        <authorList>
            <person name="Bonasio R."/>
            <person name="Zhang G."/>
            <person name="Ye C."/>
            <person name="Mutti N.S."/>
            <person name="Fang X."/>
            <person name="Qin N."/>
            <person name="Donahue G."/>
            <person name="Yang P."/>
            <person name="Li Q."/>
            <person name="Li C."/>
            <person name="Zhang P."/>
            <person name="Huang Z."/>
            <person name="Berger S.L."/>
            <person name="Reinberg D."/>
            <person name="Wang J."/>
            <person name="Liebig J."/>
        </authorList>
    </citation>
    <scope>NUCLEOTIDE SEQUENCE [LARGE SCALE GENOMIC DNA]</scope>
    <source>
        <strain evidence="12">C129</strain>
    </source>
</reference>
<dbReference type="InterPro" id="IPR007128">
    <property type="entry name" value="PMF1/Nnf1"/>
</dbReference>
<keyword evidence="4" id="KW-0132">Cell division</keyword>
<evidence type="ECO:0000256" key="8">
    <source>
        <dbReference type="ARBA" id="ARBA00023306"/>
    </source>
</evidence>
<keyword evidence="12" id="KW-1185">Reference proteome</keyword>
<dbReference type="OrthoDB" id="18453at2759"/>
<evidence type="ECO:0000256" key="6">
    <source>
        <dbReference type="ARBA" id="ARBA00022838"/>
    </source>
</evidence>
<dbReference type="InParanoid" id="E2A4L5"/>
<keyword evidence="6" id="KW-0995">Kinetochore</keyword>
<dbReference type="OMA" id="CEQLTTC"/>
<protein>
    <recommendedName>
        <fullName evidence="13">Polyamine-modulated factor 1</fullName>
    </recommendedName>
</protein>